<feature type="region of interest" description="Disordered" evidence="1">
    <location>
        <begin position="371"/>
        <end position="417"/>
    </location>
</feature>
<evidence type="ECO:0000313" key="3">
    <source>
        <dbReference type="EMBL" id="GAA4285676.1"/>
    </source>
</evidence>
<proteinExistence type="predicted"/>
<keyword evidence="2" id="KW-0812">Transmembrane</keyword>
<evidence type="ECO:0000256" key="2">
    <source>
        <dbReference type="SAM" id="Phobius"/>
    </source>
</evidence>
<protein>
    <submittedName>
        <fullName evidence="3">Uncharacterized protein</fullName>
    </submittedName>
</protein>
<evidence type="ECO:0000256" key="1">
    <source>
        <dbReference type="SAM" id="MobiDB-lite"/>
    </source>
</evidence>
<feature type="transmembrane region" description="Helical" evidence="2">
    <location>
        <begin position="66"/>
        <end position="86"/>
    </location>
</feature>
<dbReference type="EMBL" id="BAABBA010000001">
    <property type="protein sequence ID" value="GAA4285676.1"/>
    <property type="molecule type" value="Genomic_DNA"/>
</dbReference>
<dbReference type="RefSeq" id="WP_345036284.1">
    <property type="nucleotide sequence ID" value="NZ_BAABBA010000001.1"/>
</dbReference>
<gene>
    <name evidence="3" type="ORF">GCM10022262_00350</name>
</gene>
<dbReference type="Proteomes" id="UP001499841">
    <property type="component" value="Unassembled WGS sequence"/>
</dbReference>
<feature type="compositionally biased region" description="Pro residues" evidence="1">
    <location>
        <begin position="407"/>
        <end position="417"/>
    </location>
</feature>
<feature type="region of interest" description="Disordered" evidence="1">
    <location>
        <begin position="222"/>
        <end position="251"/>
    </location>
</feature>
<organism evidence="3 4">
    <name type="scientific">Georgenia daeguensis</name>
    <dbReference type="NCBI Taxonomy" id="908355"/>
    <lineage>
        <taxon>Bacteria</taxon>
        <taxon>Bacillati</taxon>
        <taxon>Actinomycetota</taxon>
        <taxon>Actinomycetes</taxon>
        <taxon>Micrococcales</taxon>
        <taxon>Bogoriellaceae</taxon>
        <taxon>Georgenia</taxon>
    </lineage>
</organism>
<reference evidence="4" key="1">
    <citation type="journal article" date="2019" name="Int. J. Syst. Evol. Microbiol.">
        <title>The Global Catalogue of Microorganisms (GCM) 10K type strain sequencing project: providing services to taxonomists for standard genome sequencing and annotation.</title>
        <authorList>
            <consortium name="The Broad Institute Genomics Platform"/>
            <consortium name="The Broad Institute Genome Sequencing Center for Infectious Disease"/>
            <person name="Wu L."/>
            <person name="Ma J."/>
        </authorList>
    </citation>
    <scope>NUCLEOTIDE SEQUENCE [LARGE SCALE GENOMIC DNA]</scope>
    <source>
        <strain evidence="4">JCM 17459</strain>
    </source>
</reference>
<sequence length="474" mass="46740">MSDHDNFPEEEILERLRAADPAAGARTDLTRLRSAVDSRIAGGSVPGDDGGAIVTALAPARSRRPLLAVAAAAAGALAIAAGGFAAGRGTVEPGPTAGPAGGLESSADGSATAPGVPESGVTAGTDAASYPAPTISRMDFHAVGLSEEAGTAPAWTYDPATSFSAERTAALGGHLGMPGEPTLAGGAWQMGVTDGSGAYLTVSPDGTTTTSYYDPAKDPHQCLRTESGGSGAAGQPAAPDAPEGGAAGGAPTYEWCEPTGADPAPRGEDAFVQARELLAAAGLDPAGFELVDSDYGDPSVTEVVAHQLVDGQRTGVAWYVAVTAAGVQSFNGSLAPLTALGDYPVISAAAAVDRLEDPRFGTFGEVHILSPAEGRPADTAGEPAAGAGESAAAGDIPVTSGPAGQDGPPPAATPGSPVPWPVEVVAITGAKLGPALWTAPSGTALLVPAYELSADDGRTWSVVAVAEEALDLTP</sequence>
<name>A0ABP8ENV0_9MICO</name>
<evidence type="ECO:0000313" key="4">
    <source>
        <dbReference type="Proteomes" id="UP001499841"/>
    </source>
</evidence>
<keyword evidence="4" id="KW-1185">Reference proteome</keyword>
<feature type="region of interest" description="Disordered" evidence="1">
    <location>
        <begin position="92"/>
        <end position="128"/>
    </location>
</feature>
<feature type="compositionally biased region" description="Low complexity" evidence="1">
    <location>
        <begin position="377"/>
        <end position="406"/>
    </location>
</feature>
<keyword evidence="2" id="KW-1133">Transmembrane helix</keyword>
<feature type="compositionally biased region" description="Low complexity" evidence="1">
    <location>
        <begin position="233"/>
        <end position="244"/>
    </location>
</feature>
<keyword evidence="2" id="KW-0472">Membrane</keyword>
<comment type="caution">
    <text evidence="3">The sequence shown here is derived from an EMBL/GenBank/DDBJ whole genome shotgun (WGS) entry which is preliminary data.</text>
</comment>
<accession>A0ABP8ENV0</accession>